<dbReference type="EMBL" id="JAVRFE010000012">
    <property type="protein sequence ID" value="MDT0456438.1"/>
    <property type="molecule type" value="Genomic_DNA"/>
</dbReference>
<evidence type="ECO:0008006" key="4">
    <source>
        <dbReference type="Google" id="ProtNLM"/>
    </source>
</evidence>
<name>A0ABU2T620_9ACTN</name>
<sequence length="127" mass="14284">MRPAWDNHDVDVALGISVPVDDDTLVRRWYVHRVRFESAGTAREVRIGTQAFARDTEWFTLDDCDITDRGLSTPATEHIIRSPRTAPKIPRTARQSSDPRPRRRIRKRSHTDGCAASSTACGAEEVA</sequence>
<protein>
    <recommendedName>
        <fullName evidence="4">WYL domain-containing protein</fullName>
    </recommendedName>
</protein>
<feature type="region of interest" description="Disordered" evidence="1">
    <location>
        <begin position="74"/>
        <end position="127"/>
    </location>
</feature>
<comment type="caution">
    <text evidence="2">The sequence shown here is derived from an EMBL/GenBank/DDBJ whole genome shotgun (WGS) entry which is preliminary data.</text>
</comment>
<reference evidence="2" key="1">
    <citation type="submission" date="2024-05" db="EMBL/GenBank/DDBJ databases">
        <title>30 novel species of actinomycetes from the DSMZ collection.</title>
        <authorList>
            <person name="Nouioui I."/>
        </authorList>
    </citation>
    <scope>NUCLEOTIDE SEQUENCE</scope>
    <source>
        <strain evidence="2">DSM 41527</strain>
    </source>
</reference>
<dbReference type="Proteomes" id="UP001180551">
    <property type="component" value="Unassembled WGS sequence"/>
</dbReference>
<proteinExistence type="predicted"/>
<dbReference type="RefSeq" id="WP_311623651.1">
    <property type="nucleotide sequence ID" value="NZ_JAVRFE010000012.1"/>
</dbReference>
<keyword evidence="3" id="KW-1185">Reference proteome</keyword>
<evidence type="ECO:0000313" key="3">
    <source>
        <dbReference type="Proteomes" id="UP001180551"/>
    </source>
</evidence>
<evidence type="ECO:0000256" key="1">
    <source>
        <dbReference type="SAM" id="MobiDB-lite"/>
    </source>
</evidence>
<organism evidence="2 3">
    <name type="scientific">Streptomyces mooreae</name>
    <dbReference type="NCBI Taxonomy" id="3075523"/>
    <lineage>
        <taxon>Bacteria</taxon>
        <taxon>Bacillati</taxon>
        <taxon>Actinomycetota</taxon>
        <taxon>Actinomycetes</taxon>
        <taxon>Kitasatosporales</taxon>
        <taxon>Streptomycetaceae</taxon>
        <taxon>Streptomyces</taxon>
    </lineage>
</organism>
<gene>
    <name evidence="2" type="ORF">RM550_11935</name>
</gene>
<accession>A0ABU2T620</accession>
<evidence type="ECO:0000313" key="2">
    <source>
        <dbReference type="EMBL" id="MDT0456438.1"/>
    </source>
</evidence>